<keyword evidence="2" id="KW-1185">Reference proteome</keyword>
<accession>A0A8S9XVI4</accession>
<dbReference type="Proteomes" id="UP000466442">
    <property type="component" value="Unassembled WGS sequence"/>
</dbReference>
<name>A0A8S9XVI4_APOLU</name>
<protein>
    <submittedName>
        <fullName evidence="1">Uncharacterized protein</fullName>
    </submittedName>
</protein>
<organism evidence="1 2">
    <name type="scientific">Apolygus lucorum</name>
    <name type="common">Small green plant bug</name>
    <name type="synonym">Lygocoris lucorum</name>
    <dbReference type="NCBI Taxonomy" id="248454"/>
    <lineage>
        <taxon>Eukaryota</taxon>
        <taxon>Metazoa</taxon>
        <taxon>Ecdysozoa</taxon>
        <taxon>Arthropoda</taxon>
        <taxon>Hexapoda</taxon>
        <taxon>Insecta</taxon>
        <taxon>Pterygota</taxon>
        <taxon>Neoptera</taxon>
        <taxon>Paraneoptera</taxon>
        <taxon>Hemiptera</taxon>
        <taxon>Heteroptera</taxon>
        <taxon>Panheteroptera</taxon>
        <taxon>Cimicomorpha</taxon>
        <taxon>Miridae</taxon>
        <taxon>Mirini</taxon>
        <taxon>Apolygus</taxon>
    </lineage>
</organism>
<sequence length="87" mass="9923">MEELCFALKLKLSLGGKEDAAYLLSDKVSEQIGSLYKIALWTYLAGALYCARNRRGRGDERCCDCVVVIYCEIKSRMRSRQLDITIH</sequence>
<reference evidence="1" key="1">
    <citation type="journal article" date="2021" name="Mol. Ecol. Resour.">
        <title>Apolygus lucorum genome provides insights into omnivorousness and mesophyll feeding.</title>
        <authorList>
            <person name="Liu Y."/>
            <person name="Liu H."/>
            <person name="Wang H."/>
            <person name="Huang T."/>
            <person name="Liu B."/>
            <person name="Yang B."/>
            <person name="Yin L."/>
            <person name="Li B."/>
            <person name="Zhang Y."/>
            <person name="Zhang S."/>
            <person name="Jiang F."/>
            <person name="Zhang X."/>
            <person name="Ren Y."/>
            <person name="Wang B."/>
            <person name="Wang S."/>
            <person name="Lu Y."/>
            <person name="Wu K."/>
            <person name="Fan W."/>
            <person name="Wang G."/>
        </authorList>
    </citation>
    <scope>NUCLEOTIDE SEQUENCE</scope>
    <source>
        <strain evidence="1">12Hb</strain>
    </source>
</reference>
<evidence type="ECO:0000313" key="2">
    <source>
        <dbReference type="Proteomes" id="UP000466442"/>
    </source>
</evidence>
<proteinExistence type="predicted"/>
<comment type="caution">
    <text evidence="1">The sequence shown here is derived from an EMBL/GenBank/DDBJ whole genome shotgun (WGS) entry which is preliminary data.</text>
</comment>
<dbReference type="EMBL" id="WIXP02000004">
    <property type="protein sequence ID" value="KAF6212268.1"/>
    <property type="molecule type" value="Genomic_DNA"/>
</dbReference>
<dbReference type="AlphaFoldDB" id="A0A8S9XVI4"/>
<evidence type="ECO:0000313" key="1">
    <source>
        <dbReference type="EMBL" id="KAF6212268.1"/>
    </source>
</evidence>
<gene>
    <name evidence="1" type="ORF">GE061_012789</name>
</gene>